<dbReference type="GO" id="GO:0051260">
    <property type="term" value="P:protein homooligomerization"/>
    <property type="evidence" value="ECO:0007669"/>
    <property type="project" value="InterPro"/>
</dbReference>
<dbReference type="Gene3D" id="3.30.710.10">
    <property type="entry name" value="Potassium Channel Kv1.1, Chain A"/>
    <property type="match status" value="1"/>
</dbReference>
<dbReference type="Pfam" id="PF02214">
    <property type="entry name" value="BTB_2"/>
    <property type="match status" value="1"/>
</dbReference>
<name>A0A067D0Q6_SAPPC</name>
<proteinExistence type="predicted"/>
<feature type="domain" description="BTB" evidence="1">
    <location>
        <begin position="73"/>
        <end position="141"/>
    </location>
</feature>
<keyword evidence="3" id="KW-1185">Reference proteome</keyword>
<dbReference type="InterPro" id="IPR011333">
    <property type="entry name" value="SKP1/BTB/POZ_sf"/>
</dbReference>
<reference evidence="2 3" key="1">
    <citation type="journal article" date="2013" name="PLoS Genet.">
        <title>Distinctive expansion of potential virulence genes in the genome of the oomycete fish pathogen Saprolegnia parasitica.</title>
        <authorList>
            <person name="Jiang R.H."/>
            <person name="de Bruijn I."/>
            <person name="Haas B.J."/>
            <person name="Belmonte R."/>
            <person name="Lobach L."/>
            <person name="Christie J."/>
            <person name="van den Ackerveken G."/>
            <person name="Bottin A."/>
            <person name="Bulone V."/>
            <person name="Diaz-Moreno S.M."/>
            <person name="Dumas B."/>
            <person name="Fan L."/>
            <person name="Gaulin E."/>
            <person name="Govers F."/>
            <person name="Grenville-Briggs L.J."/>
            <person name="Horner N.R."/>
            <person name="Levin J.Z."/>
            <person name="Mammella M."/>
            <person name="Meijer H.J."/>
            <person name="Morris P."/>
            <person name="Nusbaum C."/>
            <person name="Oome S."/>
            <person name="Phillips A.J."/>
            <person name="van Rooyen D."/>
            <person name="Rzeszutek E."/>
            <person name="Saraiva M."/>
            <person name="Secombes C.J."/>
            <person name="Seidl M.F."/>
            <person name="Snel B."/>
            <person name="Stassen J.H."/>
            <person name="Sykes S."/>
            <person name="Tripathy S."/>
            <person name="van den Berg H."/>
            <person name="Vega-Arreguin J.C."/>
            <person name="Wawra S."/>
            <person name="Young S.K."/>
            <person name="Zeng Q."/>
            <person name="Dieguez-Uribeondo J."/>
            <person name="Russ C."/>
            <person name="Tyler B.M."/>
            <person name="van West P."/>
        </authorList>
    </citation>
    <scope>NUCLEOTIDE SEQUENCE [LARGE SCALE GENOMIC DNA]</scope>
    <source>
        <strain evidence="2 3">CBS 223.65</strain>
    </source>
</reference>
<dbReference type="OrthoDB" id="2414723at2759"/>
<dbReference type="PROSITE" id="PS50097">
    <property type="entry name" value="BTB"/>
    <property type="match status" value="1"/>
</dbReference>
<dbReference type="KEGG" id="spar:SPRG_02824"/>
<dbReference type="CDD" id="cd18316">
    <property type="entry name" value="BTB_POZ_KCTD-like"/>
    <property type="match status" value="1"/>
</dbReference>
<evidence type="ECO:0000313" key="3">
    <source>
        <dbReference type="Proteomes" id="UP000030745"/>
    </source>
</evidence>
<dbReference type="InterPro" id="IPR003131">
    <property type="entry name" value="T1-type_BTB"/>
</dbReference>
<dbReference type="RefSeq" id="XP_012196801.1">
    <property type="nucleotide sequence ID" value="XM_012341411.1"/>
</dbReference>
<dbReference type="STRING" id="695850.A0A067D0Q6"/>
<protein>
    <recommendedName>
        <fullName evidence="1">BTB domain-containing protein</fullName>
    </recommendedName>
</protein>
<accession>A0A067D0Q6</accession>
<dbReference type="VEuPathDB" id="FungiDB:SPRG_02824"/>
<evidence type="ECO:0000313" key="2">
    <source>
        <dbReference type="EMBL" id="KDO32346.1"/>
    </source>
</evidence>
<dbReference type="PANTHER" id="PTHR14499:SF136">
    <property type="entry name" value="GH08630P"/>
    <property type="match status" value="1"/>
</dbReference>
<dbReference type="PANTHER" id="PTHR14499">
    <property type="entry name" value="POTASSIUM CHANNEL TETRAMERIZATION DOMAIN-CONTAINING"/>
    <property type="match status" value="1"/>
</dbReference>
<sequence length="367" mass="40509">MGDDCASLAARIAALRGMPRSDAVDEMDANVDTLAAKEEALRGQEAHIDAQLELLGRLRTPRRRRMGLDQATELVTLNVGGTLFTTARETLRRVPGSYFDLRLASDAWQPDEDGAYFLDVDAKLFSHVMRFLRTGTLSLYGLDASDVSDLSVMLDYLQKDVLIAKDPSPPTPPVLHWDPKHSTVSILFSESTTLASQVSRRVSIAIASQPVATFAVSVKLGSAIDIGFILWHLSLPVPDLDEPLRVWFFSCEKGEIYSHGQSRTKIVLGPTKPPRAILLHMTWPHQKQRISFAINGITLPARLACSPTTDGLLYPMARFAGGATCTRGGNVPKTPRQSTPRVSQHFWFFITSYRLALVVLRLALKLC</sequence>
<dbReference type="Proteomes" id="UP000030745">
    <property type="component" value="Unassembled WGS sequence"/>
</dbReference>
<organism evidence="2 3">
    <name type="scientific">Saprolegnia parasitica (strain CBS 223.65)</name>
    <dbReference type="NCBI Taxonomy" id="695850"/>
    <lineage>
        <taxon>Eukaryota</taxon>
        <taxon>Sar</taxon>
        <taxon>Stramenopiles</taxon>
        <taxon>Oomycota</taxon>
        <taxon>Saprolegniomycetes</taxon>
        <taxon>Saprolegniales</taxon>
        <taxon>Saprolegniaceae</taxon>
        <taxon>Saprolegnia</taxon>
    </lineage>
</organism>
<dbReference type="AlphaFoldDB" id="A0A067D0Q6"/>
<dbReference type="EMBL" id="KK583195">
    <property type="protein sequence ID" value="KDO32346.1"/>
    <property type="molecule type" value="Genomic_DNA"/>
</dbReference>
<dbReference type="InterPro" id="IPR000210">
    <property type="entry name" value="BTB/POZ_dom"/>
</dbReference>
<evidence type="ECO:0000259" key="1">
    <source>
        <dbReference type="PROSITE" id="PS50097"/>
    </source>
</evidence>
<dbReference type="SUPFAM" id="SSF54695">
    <property type="entry name" value="POZ domain"/>
    <property type="match status" value="1"/>
</dbReference>
<gene>
    <name evidence="2" type="ORF">SPRG_02824</name>
</gene>
<dbReference type="GeneID" id="24125363"/>